<proteinExistence type="predicted"/>
<dbReference type="EMBL" id="NNRK01000034">
    <property type="protein sequence ID" value="OYR09326.1"/>
    <property type="molecule type" value="Genomic_DNA"/>
</dbReference>
<evidence type="ECO:0000313" key="2">
    <source>
        <dbReference type="Proteomes" id="UP000216345"/>
    </source>
</evidence>
<gene>
    <name evidence="1" type="ORF">CEV32_1755</name>
</gene>
<accession>A0A256F3N8</accession>
<dbReference type="Proteomes" id="UP000216345">
    <property type="component" value="Unassembled WGS sequence"/>
</dbReference>
<sequence>MVMPVQRISLTRIDQVKETGSFSKKAAAPIYQEVEHFP</sequence>
<protein>
    <submittedName>
        <fullName evidence="1">Uncharacterized protein</fullName>
    </submittedName>
</protein>
<evidence type="ECO:0000313" key="1">
    <source>
        <dbReference type="EMBL" id="OYR09326.1"/>
    </source>
</evidence>
<name>A0A256F3N8_9HYPH</name>
<reference evidence="1 2" key="1">
    <citation type="submission" date="2017-07" db="EMBL/GenBank/DDBJ databases">
        <title>Phylogenetic study on the rhizospheric bacterium Ochrobactrum sp. A44.</title>
        <authorList>
            <person name="Krzyzanowska D.M."/>
            <person name="Ossowicki A."/>
            <person name="Rajewska M."/>
            <person name="Maciag T."/>
            <person name="Kaczynski Z."/>
            <person name="Czerwicka M."/>
            <person name="Jafra S."/>
        </authorList>
    </citation>
    <scope>NUCLEOTIDE SEQUENCE [LARGE SCALE GENOMIC DNA]</scope>
    <source>
        <strain evidence="1 2">PR17</strain>
    </source>
</reference>
<dbReference type="AlphaFoldDB" id="A0A256F3N8"/>
<keyword evidence="2" id="KW-1185">Reference proteome</keyword>
<comment type="caution">
    <text evidence="1">The sequence shown here is derived from an EMBL/GenBank/DDBJ whole genome shotgun (WGS) entry which is preliminary data.</text>
</comment>
<organism evidence="1 2">
    <name type="scientific">Brucella rhizosphaerae</name>
    <dbReference type="NCBI Taxonomy" id="571254"/>
    <lineage>
        <taxon>Bacteria</taxon>
        <taxon>Pseudomonadati</taxon>
        <taxon>Pseudomonadota</taxon>
        <taxon>Alphaproteobacteria</taxon>
        <taxon>Hyphomicrobiales</taxon>
        <taxon>Brucellaceae</taxon>
        <taxon>Brucella/Ochrobactrum group</taxon>
        <taxon>Brucella</taxon>
    </lineage>
</organism>